<dbReference type="InterPro" id="IPR050190">
    <property type="entry name" value="UPF0213_domain"/>
</dbReference>
<sequence length="300" mass="32537">MSTASFACAGTPALGRAPSLASEALPDTRAWAYLVRCADGSLYAGWTTDLARRLRRHKAGQGAKYTKMRGAVTLAYAERCEDKSAALCREAALKKLDKPQKEALAAAWAAEHALKIRLATEADAPAVAELYNWYVRHSTATFQYAPATVEEMRANIAGVLAGAPFLVAETASGRLAGYACAHPYHAREAYAWSVETTIYCSPDFVGQGVGRRLYAPLLALLREQGYCRAAALLARPNPESEAFHRAMGFRKVGCEPQAGFKFGRWLGVTTWWYDLNTPATPAPVRRQLPAALVEALLAKA</sequence>
<dbReference type="CDD" id="cd10456">
    <property type="entry name" value="GIY-YIG_UPF0213"/>
    <property type="match status" value="1"/>
</dbReference>
<name>A0A9D2M7Z8_9FIRM</name>
<dbReference type="InterPro" id="IPR016181">
    <property type="entry name" value="Acyl_CoA_acyltransferase"/>
</dbReference>
<dbReference type="CDD" id="cd04301">
    <property type="entry name" value="NAT_SF"/>
    <property type="match status" value="1"/>
</dbReference>
<dbReference type="InterPro" id="IPR035901">
    <property type="entry name" value="GIY-YIG_endonuc_sf"/>
</dbReference>
<comment type="caution">
    <text evidence="4">The sequence shown here is derived from an EMBL/GenBank/DDBJ whole genome shotgun (WGS) entry which is preliminary data.</text>
</comment>
<reference evidence="4" key="1">
    <citation type="journal article" date="2021" name="PeerJ">
        <title>Extensive microbial diversity within the chicken gut microbiome revealed by metagenomics and culture.</title>
        <authorList>
            <person name="Gilroy R."/>
            <person name="Ravi A."/>
            <person name="Getino M."/>
            <person name="Pursley I."/>
            <person name="Horton D.L."/>
            <person name="Alikhan N.F."/>
            <person name="Baker D."/>
            <person name="Gharbi K."/>
            <person name="Hall N."/>
            <person name="Watson M."/>
            <person name="Adriaenssens E.M."/>
            <person name="Foster-Nyarko E."/>
            <person name="Jarju S."/>
            <person name="Secka A."/>
            <person name="Antonio M."/>
            <person name="Oren A."/>
            <person name="Chaudhuri R.R."/>
            <person name="La Ragione R."/>
            <person name="Hildebrand F."/>
            <person name="Pallen M.J."/>
        </authorList>
    </citation>
    <scope>NUCLEOTIDE SEQUENCE</scope>
    <source>
        <strain evidence="4">ChiBcec8-13705</strain>
    </source>
</reference>
<dbReference type="Gene3D" id="3.40.630.30">
    <property type="match status" value="1"/>
</dbReference>
<dbReference type="PANTHER" id="PTHR34477">
    <property type="entry name" value="UPF0213 PROTEIN YHBQ"/>
    <property type="match status" value="1"/>
</dbReference>
<dbReference type="InterPro" id="IPR000182">
    <property type="entry name" value="GNAT_dom"/>
</dbReference>
<organism evidence="4 5">
    <name type="scientific">Candidatus Gemmiger avicola</name>
    <dbReference type="NCBI Taxonomy" id="2838605"/>
    <lineage>
        <taxon>Bacteria</taxon>
        <taxon>Bacillati</taxon>
        <taxon>Bacillota</taxon>
        <taxon>Clostridia</taxon>
        <taxon>Eubacteriales</taxon>
        <taxon>Gemmiger</taxon>
    </lineage>
</organism>
<feature type="domain" description="N-acetyltransferase" evidence="3">
    <location>
        <begin position="114"/>
        <end position="278"/>
    </location>
</feature>
<keyword evidence="4" id="KW-0808">Transferase</keyword>
<proteinExistence type="inferred from homology"/>
<keyword evidence="4" id="KW-0012">Acyltransferase</keyword>
<evidence type="ECO:0000259" key="3">
    <source>
        <dbReference type="PROSITE" id="PS51186"/>
    </source>
</evidence>
<evidence type="ECO:0000313" key="4">
    <source>
        <dbReference type="EMBL" id="HJB43076.1"/>
    </source>
</evidence>
<dbReference type="GO" id="GO:0016747">
    <property type="term" value="F:acyltransferase activity, transferring groups other than amino-acyl groups"/>
    <property type="evidence" value="ECO:0007669"/>
    <property type="project" value="InterPro"/>
</dbReference>
<dbReference type="SUPFAM" id="SSF55729">
    <property type="entry name" value="Acyl-CoA N-acyltransferases (Nat)"/>
    <property type="match status" value="1"/>
</dbReference>
<dbReference type="PROSITE" id="PS50164">
    <property type="entry name" value="GIY_YIG"/>
    <property type="match status" value="1"/>
</dbReference>
<comment type="similarity">
    <text evidence="1">Belongs to the UPF0213 family.</text>
</comment>
<protein>
    <submittedName>
        <fullName evidence="4">GNAT family N-acetyltransferase</fullName>
        <ecNumber evidence="4">2.3.1.-</ecNumber>
    </submittedName>
</protein>
<dbReference type="PROSITE" id="PS51186">
    <property type="entry name" value="GNAT"/>
    <property type="match status" value="1"/>
</dbReference>
<evidence type="ECO:0000256" key="1">
    <source>
        <dbReference type="ARBA" id="ARBA00007435"/>
    </source>
</evidence>
<dbReference type="EC" id="2.3.1.-" evidence="4"/>
<evidence type="ECO:0000259" key="2">
    <source>
        <dbReference type="PROSITE" id="PS50164"/>
    </source>
</evidence>
<dbReference type="SUPFAM" id="SSF82771">
    <property type="entry name" value="GIY-YIG endonuclease"/>
    <property type="match status" value="1"/>
</dbReference>
<reference evidence="4" key="2">
    <citation type="submission" date="2021-04" db="EMBL/GenBank/DDBJ databases">
        <authorList>
            <person name="Gilroy R."/>
        </authorList>
    </citation>
    <scope>NUCLEOTIDE SEQUENCE</scope>
    <source>
        <strain evidence="4">ChiBcec8-13705</strain>
    </source>
</reference>
<dbReference type="InterPro" id="IPR000305">
    <property type="entry name" value="GIY-YIG_endonuc"/>
</dbReference>
<gene>
    <name evidence="4" type="ORF">H9945_11335</name>
</gene>
<dbReference type="Proteomes" id="UP000886803">
    <property type="component" value="Unassembled WGS sequence"/>
</dbReference>
<dbReference type="Pfam" id="PF01541">
    <property type="entry name" value="GIY-YIG"/>
    <property type="match status" value="1"/>
</dbReference>
<dbReference type="AlphaFoldDB" id="A0A9D2M7Z8"/>
<dbReference type="Pfam" id="PF13420">
    <property type="entry name" value="Acetyltransf_4"/>
    <property type="match status" value="1"/>
</dbReference>
<dbReference type="EMBL" id="DWYG01000190">
    <property type="protein sequence ID" value="HJB43076.1"/>
    <property type="molecule type" value="Genomic_DNA"/>
</dbReference>
<dbReference type="Gene3D" id="3.40.1440.10">
    <property type="entry name" value="GIY-YIG endonuclease"/>
    <property type="match status" value="1"/>
</dbReference>
<dbReference type="PANTHER" id="PTHR34477:SF1">
    <property type="entry name" value="UPF0213 PROTEIN YHBQ"/>
    <property type="match status" value="1"/>
</dbReference>
<feature type="domain" description="GIY-YIG" evidence="2">
    <location>
        <begin position="28"/>
        <end position="103"/>
    </location>
</feature>
<accession>A0A9D2M7Z8</accession>
<evidence type="ECO:0000313" key="5">
    <source>
        <dbReference type="Proteomes" id="UP000886803"/>
    </source>
</evidence>